<dbReference type="OrthoDB" id="6766775at2759"/>
<keyword evidence="3" id="KW-1185">Reference proteome</keyword>
<sequence length="94" mass="10216">MLTEGVCLWACSGLRQIRQDTEQLYADGQRQESLIRGLQSRQQAAEKKAQACNVQATTVTKILDQVRTGSGVSQSTKESTGDLATGLSHLISHQ</sequence>
<feature type="compositionally biased region" description="Polar residues" evidence="1">
    <location>
        <begin position="69"/>
        <end position="78"/>
    </location>
</feature>
<reference evidence="2" key="1">
    <citation type="journal article" date="2023" name="Science">
        <title>Genome structures resolve the early diversification of teleost fishes.</title>
        <authorList>
            <person name="Parey E."/>
            <person name="Louis A."/>
            <person name="Montfort J."/>
            <person name="Bouchez O."/>
            <person name="Roques C."/>
            <person name="Iampietro C."/>
            <person name="Lluch J."/>
            <person name="Castinel A."/>
            <person name="Donnadieu C."/>
            <person name="Desvignes T."/>
            <person name="Floi Bucao C."/>
            <person name="Jouanno E."/>
            <person name="Wen M."/>
            <person name="Mejri S."/>
            <person name="Dirks R."/>
            <person name="Jansen H."/>
            <person name="Henkel C."/>
            <person name="Chen W.J."/>
            <person name="Zahm M."/>
            <person name="Cabau C."/>
            <person name="Klopp C."/>
            <person name="Thompson A.W."/>
            <person name="Robinson-Rechavi M."/>
            <person name="Braasch I."/>
            <person name="Lecointre G."/>
            <person name="Bobe J."/>
            <person name="Postlethwait J.H."/>
            <person name="Berthelot C."/>
            <person name="Roest Crollius H."/>
            <person name="Guiguen Y."/>
        </authorList>
    </citation>
    <scope>NUCLEOTIDE SEQUENCE</scope>
    <source>
        <strain evidence="2">WJC10195</strain>
    </source>
</reference>
<feature type="region of interest" description="Disordered" evidence="1">
    <location>
        <begin position="69"/>
        <end position="94"/>
    </location>
</feature>
<proteinExistence type="predicted"/>
<evidence type="ECO:0000313" key="2">
    <source>
        <dbReference type="EMBL" id="KAJ8359350.1"/>
    </source>
</evidence>
<protein>
    <submittedName>
        <fullName evidence="2">Uncharacterized protein</fullName>
    </submittedName>
</protein>
<dbReference type="EMBL" id="JAINUF010000005">
    <property type="protein sequence ID" value="KAJ8359350.1"/>
    <property type="molecule type" value="Genomic_DNA"/>
</dbReference>
<organism evidence="2 3">
    <name type="scientific">Synaphobranchus kaupii</name>
    <name type="common">Kaup's arrowtooth eel</name>
    <dbReference type="NCBI Taxonomy" id="118154"/>
    <lineage>
        <taxon>Eukaryota</taxon>
        <taxon>Metazoa</taxon>
        <taxon>Chordata</taxon>
        <taxon>Craniata</taxon>
        <taxon>Vertebrata</taxon>
        <taxon>Euteleostomi</taxon>
        <taxon>Actinopterygii</taxon>
        <taxon>Neopterygii</taxon>
        <taxon>Teleostei</taxon>
        <taxon>Anguilliformes</taxon>
        <taxon>Synaphobranchidae</taxon>
        <taxon>Synaphobranchus</taxon>
    </lineage>
</organism>
<accession>A0A9Q1FI37</accession>
<evidence type="ECO:0000256" key="1">
    <source>
        <dbReference type="SAM" id="MobiDB-lite"/>
    </source>
</evidence>
<dbReference type="Proteomes" id="UP001152622">
    <property type="component" value="Chromosome 5"/>
</dbReference>
<gene>
    <name evidence="2" type="ORF">SKAU_G00158750</name>
</gene>
<evidence type="ECO:0000313" key="3">
    <source>
        <dbReference type="Proteomes" id="UP001152622"/>
    </source>
</evidence>
<dbReference type="AlphaFoldDB" id="A0A9Q1FI37"/>
<comment type="caution">
    <text evidence="2">The sequence shown here is derived from an EMBL/GenBank/DDBJ whole genome shotgun (WGS) entry which is preliminary data.</text>
</comment>
<name>A0A9Q1FI37_SYNKA</name>